<reference evidence="1" key="1">
    <citation type="journal article" date="2021" name="Microb. Physiol.">
        <title>Proteogenomic Insights into the Physiology of Marine, Sulfate-Reducing, Filamentous Desulfonema limicola and Desulfonema magnum.</title>
        <authorList>
            <person name="Schnaars V."/>
            <person name="Wohlbrand L."/>
            <person name="Scheve S."/>
            <person name="Hinrichs C."/>
            <person name="Reinhardt R."/>
            <person name="Rabus R."/>
        </authorList>
    </citation>
    <scope>NUCLEOTIDE SEQUENCE</scope>
    <source>
        <strain evidence="1">5ac10</strain>
    </source>
</reference>
<dbReference type="AlphaFoldDB" id="A0A975B8N0"/>
<evidence type="ECO:0000313" key="1">
    <source>
        <dbReference type="EMBL" id="QTA81004.1"/>
    </source>
</evidence>
<protein>
    <submittedName>
        <fullName evidence="1">Uncharacterized protein</fullName>
    </submittedName>
</protein>
<dbReference type="KEGG" id="dli:dnl_33250"/>
<name>A0A975B8N0_9BACT</name>
<gene>
    <name evidence="1" type="ORF">dnl_33250</name>
</gene>
<sequence length="40" mass="4716">MSKPWIDKRFGTRLKKKRQNFNSLLIENGLVYYAATRSAL</sequence>
<keyword evidence="2" id="KW-1185">Reference proteome</keyword>
<dbReference type="Proteomes" id="UP000663720">
    <property type="component" value="Chromosome"/>
</dbReference>
<dbReference type="EMBL" id="CP061799">
    <property type="protein sequence ID" value="QTA81004.1"/>
    <property type="molecule type" value="Genomic_DNA"/>
</dbReference>
<evidence type="ECO:0000313" key="2">
    <source>
        <dbReference type="Proteomes" id="UP000663720"/>
    </source>
</evidence>
<proteinExistence type="predicted"/>
<organism evidence="1 2">
    <name type="scientific">Desulfonema limicola</name>
    <dbReference type="NCBI Taxonomy" id="45656"/>
    <lineage>
        <taxon>Bacteria</taxon>
        <taxon>Pseudomonadati</taxon>
        <taxon>Thermodesulfobacteriota</taxon>
        <taxon>Desulfobacteria</taxon>
        <taxon>Desulfobacterales</taxon>
        <taxon>Desulfococcaceae</taxon>
        <taxon>Desulfonema</taxon>
    </lineage>
</organism>
<accession>A0A975B8N0</accession>